<proteinExistence type="predicted"/>
<gene>
    <name evidence="3" type="ORF">NJ959_15790</name>
</gene>
<evidence type="ECO:0000256" key="1">
    <source>
        <dbReference type="SAM" id="MobiDB-lite"/>
    </source>
</evidence>
<keyword evidence="2" id="KW-0812">Transmembrane</keyword>
<evidence type="ECO:0000256" key="2">
    <source>
        <dbReference type="SAM" id="Phobius"/>
    </source>
</evidence>
<accession>A0AAE3GTS8</accession>
<keyword evidence="4" id="KW-1185">Reference proteome</keyword>
<dbReference type="EMBL" id="JAMZMM010000151">
    <property type="protein sequence ID" value="MCP2729897.1"/>
    <property type="molecule type" value="Genomic_DNA"/>
</dbReference>
<comment type="caution">
    <text evidence="3">The sequence shown here is derived from an EMBL/GenBank/DDBJ whole genome shotgun (WGS) entry which is preliminary data.</text>
</comment>
<dbReference type="RefSeq" id="WP_254012671.1">
    <property type="nucleotide sequence ID" value="NZ_JAMZMM010000151.1"/>
</dbReference>
<feature type="transmembrane region" description="Helical" evidence="2">
    <location>
        <begin position="36"/>
        <end position="56"/>
    </location>
</feature>
<protein>
    <submittedName>
        <fullName evidence="3">Uncharacterized protein</fullName>
    </submittedName>
</protein>
<name>A0AAE3GTS8_9CYAN</name>
<evidence type="ECO:0000313" key="3">
    <source>
        <dbReference type="EMBL" id="MCP2729897.1"/>
    </source>
</evidence>
<keyword evidence="2" id="KW-1133">Transmembrane helix</keyword>
<feature type="region of interest" description="Disordered" evidence="1">
    <location>
        <begin position="1"/>
        <end position="32"/>
    </location>
</feature>
<sequence length="105" mass="11384">MASRRGGEQKIGTNSFHAPPLPRSANTPSDPNRLQWGLASGGLVALILCGVGSWWLTQQSLLPIEQNFQKLDELLADIINSFIPQSQGKQITIKATAVPAVMLYN</sequence>
<dbReference type="AlphaFoldDB" id="A0AAE3GTS8"/>
<reference evidence="3" key="1">
    <citation type="submission" date="2022-06" db="EMBL/GenBank/DDBJ databases">
        <title>New cyanobacteria of genus Symplocastrum in benthos of Lake Baikal.</title>
        <authorList>
            <person name="Sorokovikova E."/>
            <person name="Tikhonova I."/>
            <person name="Krasnopeev A."/>
            <person name="Evseev P."/>
            <person name="Gladkikh A."/>
            <person name="Belykh O."/>
        </authorList>
    </citation>
    <scope>NUCLEOTIDE SEQUENCE</scope>
    <source>
        <strain evidence="3">BBK-W-15</strain>
    </source>
</reference>
<keyword evidence="2" id="KW-0472">Membrane</keyword>
<dbReference type="Proteomes" id="UP001204953">
    <property type="component" value="Unassembled WGS sequence"/>
</dbReference>
<organism evidence="3 4">
    <name type="scientific">Limnofasciculus baicalensis BBK-W-15</name>
    <dbReference type="NCBI Taxonomy" id="2699891"/>
    <lineage>
        <taxon>Bacteria</taxon>
        <taxon>Bacillati</taxon>
        <taxon>Cyanobacteriota</taxon>
        <taxon>Cyanophyceae</taxon>
        <taxon>Coleofasciculales</taxon>
        <taxon>Coleofasciculaceae</taxon>
        <taxon>Limnofasciculus</taxon>
        <taxon>Limnofasciculus baicalensis</taxon>
    </lineage>
</organism>
<evidence type="ECO:0000313" key="4">
    <source>
        <dbReference type="Proteomes" id="UP001204953"/>
    </source>
</evidence>